<proteinExistence type="predicted"/>
<reference evidence="1" key="1">
    <citation type="submission" date="2019-08" db="EMBL/GenBank/DDBJ databases">
        <authorList>
            <person name="Kucharzyk K."/>
            <person name="Murdoch R.W."/>
            <person name="Higgins S."/>
            <person name="Loffler F."/>
        </authorList>
    </citation>
    <scope>NUCLEOTIDE SEQUENCE</scope>
</reference>
<dbReference type="InterPro" id="IPR029039">
    <property type="entry name" value="Flavoprotein-like_sf"/>
</dbReference>
<dbReference type="SUPFAM" id="SSF52218">
    <property type="entry name" value="Flavoproteins"/>
    <property type="match status" value="1"/>
</dbReference>
<sequence length="80" mass="8977">MPDKLLKGKSARLIITADSPSWFNSLFMGKPAINQLKRGTLQFCGVNPVKVTYIAPLKNSTEAFRKKHLLKMCELGQQLD</sequence>
<dbReference type="Gene3D" id="3.40.50.360">
    <property type="match status" value="1"/>
</dbReference>
<protein>
    <submittedName>
        <fullName evidence="1">Uncharacterized protein</fullName>
    </submittedName>
</protein>
<dbReference type="EMBL" id="VSSQ01136010">
    <property type="protein sequence ID" value="MPN60570.1"/>
    <property type="molecule type" value="Genomic_DNA"/>
</dbReference>
<gene>
    <name evidence="1" type="ORF">SDC9_208299</name>
</gene>
<accession>A0A645JBW8</accession>
<dbReference type="AlphaFoldDB" id="A0A645JBW8"/>
<comment type="caution">
    <text evidence="1">The sequence shown here is derived from an EMBL/GenBank/DDBJ whole genome shotgun (WGS) entry which is preliminary data.</text>
</comment>
<evidence type="ECO:0000313" key="1">
    <source>
        <dbReference type="EMBL" id="MPN60570.1"/>
    </source>
</evidence>
<organism evidence="1">
    <name type="scientific">bioreactor metagenome</name>
    <dbReference type="NCBI Taxonomy" id="1076179"/>
    <lineage>
        <taxon>unclassified sequences</taxon>
        <taxon>metagenomes</taxon>
        <taxon>ecological metagenomes</taxon>
    </lineage>
</organism>
<name>A0A645JBW8_9ZZZZ</name>